<sequence>MLSLYIEIQSLKLDENIINANDSLRISVTTFPEGQKQAFTFDANKLRTVHPSFSVKINDKLERILIVLRKKSFSERDPIVASTTIHKARIPTELNNITNTELKTFDFLEPIQHNGQKNTKPAQNRKVIGKFDVLFSLEEDIPQNVSFFTQMNKKKNGNEYSSLLYNNDNSLISLEQIAY</sequence>
<protein>
    <submittedName>
        <fullName evidence="1">Uncharacterized protein</fullName>
    </submittedName>
</protein>
<comment type="caution">
    <text evidence="1">The sequence shown here is derived from an EMBL/GenBank/DDBJ whole genome shotgun (WGS) entry which is preliminary data.</text>
</comment>
<reference evidence="1 2" key="1">
    <citation type="submission" date="2024-04" db="EMBL/GenBank/DDBJ databases">
        <title>Tritrichomonas musculus Genome.</title>
        <authorList>
            <person name="Alves-Ferreira E."/>
            <person name="Grigg M."/>
            <person name="Lorenzi H."/>
            <person name="Galac M."/>
        </authorList>
    </citation>
    <scope>NUCLEOTIDE SEQUENCE [LARGE SCALE GENOMIC DNA]</scope>
    <source>
        <strain evidence="1 2">EAF2021</strain>
    </source>
</reference>
<dbReference type="EMBL" id="JAPFFF010000053">
    <property type="protein sequence ID" value="KAK8839083.1"/>
    <property type="molecule type" value="Genomic_DNA"/>
</dbReference>
<dbReference type="Proteomes" id="UP001470230">
    <property type="component" value="Unassembled WGS sequence"/>
</dbReference>
<gene>
    <name evidence="1" type="ORF">M9Y10_032553</name>
</gene>
<name>A0ABR2GYQ7_9EUKA</name>
<evidence type="ECO:0000313" key="1">
    <source>
        <dbReference type="EMBL" id="KAK8839083.1"/>
    </source>
</evidence>
<accession>A0ABR2GYQ7</accession>
<keyword evidence="2" id="KW-1185">Reference proteome</keyword>
<organism evidence="1 2">
    <name type="scientific">Tritrichomonas musculus</name>
    <dbReference type="NCBI Taxonomy" id="1915356"/>
    <lineage>
        <taxon>Eukaryota</taxon>
        <taxon>Metamonada</taxon>
        <taxon>Parabasalia</taxon>
        <taxon>Tritrichomonadida</taxon>
        <taxon>Tritrichomonadidae</taxon>
        <taxon>Tritrichomonas</taxon>
    </lineage>
</organism>
<proteinExistence type="predicted"/>
<evidence type="ECO:0000313" key="2">
    <source>
        <dbReference type="Proteomes" id="UP001470230"/>
    </source>
</evidence>